<organism evidence="2 3">
    <name type="scientific">Paenibacillus algorifonticola</name>
    <dbReference type="NCBI Taxonomy" id="684063"/>
    <lineage>
        <taxon>Bacteria</taxon>
        <taxon>Bacillati</taxon>
        <taxon>Bacillota</taxon>
        <taxon>Bacilli</taxon>
        <taxon>Bacillales</taxon>
        <taxon>Paenibacillaceae</taxon>
        <taxon>Paenibacillus</taxon>
    </lineage>
</organism>
<reference evidence="3" key="1">
    <citation type="submission" date="2016-10" db="EMBL/GenBank/DDBJ databases">
        <authorList>
            <person name="Varghese N."/>
            <person name="Submissions S."/>
        </authorList>
    </citation>
    <scope>NUCLEOTIDE SEQUENCE [LARGE SCALE GENOMIC DNA]</scope>
    <source>
        <strain evidence="3">CGMCC 1.10223</strain>
    </source>
</reference>
<evidence type="ECO:0000313" key="3">
    <source>
        <dbReference type="Proteomes" id="UP000183410"/>
    </source>
</evidence>
<feature type="signal peptide" evidence="1">
    <location>
        <begin position="1"/>
        <end position="38"/>
    </location>
</feature>
<protein>
    <submittedName>
        <fullName evidence="2">Uncharacterized protein</fullName>
    </submittedName>
</protein>
<dbReference type="AlphaFoldDB" id="A0A1I2DLF3"/>
<dbReference type="RefSeq" id="WP_046232724.1">
    <property type="nucleotide sequence ID" value="NZ_FONN01000007.1"/>
</dbReference>
<feature type="chain" id="PRO_5010205776" evidence="1">
    <location>
        <begin position="39"/>
        <end position="457"/>
    </location>
</feature>
<accession>A0A1I2DLF3</accession>
<dbReference type="EMBL" id="FONN01000007">
    <property type="protein sequence ID" value="SFE81103.1"/>
    <property type="molecule type" value="Genomic_DNA"/>
</dbReference>
<proteinExistence type="predicted"/>
<keyword evidence="1" id="KW-0732">Signal</keyword>
<evidence type="ECO:0000256" key="1">
    <source>
        <dbReference type="SAM" id="SignalP"/>
    </source>
</evidence>
<name>A0A1I2DLF3_9BACL</name>
<dbReference type="Proteomes" id="UP000183410">
    <property type="component" value="Unassembled WGS sequence"/>
</dbReference>
<evidence type="ECO:0000313" key="2">
    <source>
        <dbReference type="EMBL" id="SFE81103.1"/>
    </source>
</evidence>
<keyword evidence="3" id="KW-1185">Reference proteome</keyword>
<dbReference type="OrthoDB" id="9813999at2"/>
<sequence>MLKGWFKVKAQGKSSFTVLSMMLALVVALSILPSAAMAAPTPVSVSPNLMTLDLETNSGIVTQGKVKVTGLVNSNSTVVWSTYGQASAEAVPQAGTLFSTIANAYTYNLNYNPFVPAAAGDILSVVEVDAQSGEVVGYTSLAVGANHIGTVAPMVDQNYVFPGIQAGNNLFLQGAYFYYAPNGVTLSNFTSSNTAVATASPNSWYFYLMGNSKGTATISFDAADNLTGDKIKTTMPVSVVSNRQPYLNYNEDYHFTGRALTLSVNPPTAEWVPDSIEVNEVTVPSESYTYTPGVFGQSDGEIVLQASVLPEGENKIVVKTYDTIDGVYEITLHQSEHSFYMSEPLIDRASGGITASIKFVRNINNNSYNDKATVIFQLMNGDVPVDTVSVTTDSLDSYQTNRAHFNLADAATNPNYSVRAFLITGDNADPNNLGYSLATEVDAAEFEQRYQEWRNWD</sequence>
<gene>
    <name evidence="2" type="ORF">SAMN04487969_10767</name>
</gene>